<dbReference type="VEuPathDB" id="FungiDB:BD410DRAFT_819350"/>
<evidence type="ECO:0000256" key="2">
    <source>
        <dbReference type="SAM" id="SignalP"/>
    </source>
</evidence>
<keyword evidence="2" id="KW-0732">Signal</keyword>
<dbReference type="Gene3D" id="3.40.30.10">
    <property type="entry name" value="Glutaredoxin"/>
    <property type="match status" value="1"/>
</dbReference>
<dbReference type="Proteomes" id="UP000294933">
    <property type="component" value="Unassembled WGS sequence"/>
</dbReference>
<dbReference type="EMBL" id="ML170161">
    <property type="protein sequence ID" value="TDL26700.1"/>
    <property type="molecule type" value="Genomic_DNA"/>
</dbReference>
<dbReference type="AlphaFoldDB" id="A0A4Y7QIH5"/>
<feature type="domain" description="Thioredoxin" evidence="3">
    <location>
        <begin position="7"/>
        <end position="147"/>
    </location>
</feature>
<feature type="chain" id="PRO_5021346823" description="Thioredoxin domain-containing protein" evidence="2">
    <location>
        <begin position="20"/>
        <end position="406"/>
    </location>
</feature>
<evidence type="ECO:0000313" key="4">
    <source>
        <dbReference type="EMBL" id="TDL26700.1"/>
    </source>
</evidence>
<dbReference type="PANTHER" id="PTHR45815:SF3">
    <property type="entry name" value="PROTEIN DISULFIDE-ISOMERASE A6"/>
    <property type="match status" value="1"/>
</dbReference>
<evidence type="ECO:0000256" key="1">
    <source>
        <dbReference type="SAM" id="MobiDB-lite"/>
    </source>
</evidence>
<name>A0A4Y7QIH5_9AGAM</name>
<gene>
    <name evidence="4" type="ORF">BD410DRAFT_819350</name>
</gene>
<proteinExistence type="predicted"/>
<feature type="compositionally biased region" description="Low complexity" evidence="1">
    <location>
        <begin position="367"/>
        <end position="377"/>
    </location>
</feature>
<sequence length="406" mass="44551">MLPQLLALSLALAPNVVSAAIFPEGSLVKMIDHKGFKDAMKQNMTSVVAFVAPWCGHCQRLAPEYSRAALGLYPLIPLYAVDCDNSKNKRLCADQGVKGFPTLKLYPRGKKMAAIEYDGQERTASAFFYWATRAVPVKVKKIKELDDIAKWAVEGISKPRALLMNKSNKMPLLWTVLNNKYKDQIIFASHRDRKGRDSVKLGFEAGPEKSPKVLIYPEGDTKPVKYDGLMKFDSLSKFFDSLLDGSVDLTLLNQESAKEEFIPTPEELDIEQRQEAEMLKLAHGGYAEMIDFEKAVKDGSAKNFHGENGFPGMMGGKPQQPAAEKVEEGVKEAPMSQTETGHPTTPAPTPTPTEAPPAADPTPPTEPSVVVQEPVVVEETKATEPGRTAAPTATAKESKEHVKEEL</sequence>
<dbReference type="Pfam" id="PF00085">
    <property type="entry name" value="Thioredoxin"/>
    <property type="match status" value="1"/>
</dbReference>
<dbReference type="GO" id="GO:0005788">
    <property type="term" value="C:endoplasmic reticulum lumen"/>
    <property type="evidence" value="ECO:0007669"/>
    <property type="project" value="TreeGrafter"/>
</dbReference>
<organism evidence="4 5">
    <name type="scientific">Rickenella mellea</name>
    <dbReference type="NCBI Taxonomy" id="50990"/>
    <lineage>
        <taxon>Eukaryota</taxon>
        <taxon>Fungi</taxon>
        <taxon>Dikarya</taxon>
        <taxon>Basidiomycota</taxon>
        <taxon>Agaricomycotina</taxon>
        <taxon>Agaricomycetes</taxon>
        <taxon>Hymenochaetales</taxon>
        <taxon>Rickenellaceae</taxon>
        <taxon>Rickenella</taxon>
    </lineage>
</organism>
<dbReference type="OrthoDB" id="427280at2759"/>
<feature type="compositionally biased region" description="Pro residues" evidence="1">
    <location>
        <begin position="345"/>
        <end position="366"/>
    </location>
</feature>
<evidence type="ECO:0000313" key="5">
    <source>
        <dbReference type="Proteomes" id="UP000294933"/>
    </source>
</evidence>
<keyword evidence="5" id="KW-1185">Reference proteome</keyword>
<feature type="region of interest" description="Disordered" evidence="1">
    <location>
        <begin position="306"/>
        <end position="406"/>
    </location>
</feature>
<reference evidence="4 5" key="1">
    <citation type="submission" date="2018-06" db="EMBL/GenBank/DDBJ databases">
        <title>A transcriptomic atlas of mushroom development highlights an independent origin of complex multicellularity.</title>
        <authorList>
            <consortium name="DOE Joint Genome Institute"/>
            <person name="Krizsan K."/>
            <person name="Almasi E."/>
            <person name="Merenyi Z."/>
            <person name="Sahu N."/>
            <person name="Viragh M."/>
            <person name="Koszo T."/>
            <person name="Mondo S."/>
            <person name="Kiss B."/>
            <person name="Balint B."/>
            <person name="Kues U."/>
            <person name="Barry K."/>
            <person name="Hegedus J.C."/>
            <person name="Henrissat B."/>
            <person name="Johnson J."/>
            <person name="Lipzen A."/>
            <person name="Ohm R."/>
            <person name="Nagy I."/>
            <person name="Pangilinan J."/>
            <person name="Yan J."/>
            <person name="Xiong Y."/>
            <person name="Grigoriev I.V."/>
            <person name="Hibbett D.S."/>
            <person name="Nagy L.G."/>
        </authorList>
    </citation>
    <scope>NUCLEOTIDE SEQUENCE [LARGE SCALE GENOMIC DNA]</scope>
    <source>
        <strain evidence="4 5">SZMC22713</strain>
    </source>
</reference>
<dbReference type="GO" id="GO:0034976">
    <property type="term" value="P:response to endoplasmic reticulum stress"/>
    <property type="evidence" value="ECO:0007669"/>
    <property type="project" value="TreeGrafter"/>
</dbReference>
<dbReference type="PROSITE" id="PS51352">
    <property type="entry name" value="THIOREDOXIN_2"/>
    <property type="match status" value="1"/>
</dbReference>
<dbReference type="SUPFAM" id="SSF52833">
    <property type="entry name" value="Thioredoxin-like"/>
    <property type="match status" value="1"/>
</dbReference>
<dbReference type="STRING" id="50990.A0A4Y7QIH5"/>
<dbReference type="GO" id="GO:0015035">
    <property type="term" value="F:protein-disulfide reductase activity"/>
    <property type="evidence" value="ECO:0007669"/>
    <property type="project" value="TreeGrafter"/>
</dbReference>
<dbReference type="PRINTS" id="PR00421">
    <property type="entry name" value="THIOREDOXIN"/>
</dbReference>
<feature type="compositionally biased region" description="Basic and acidic residues" evidence="1">
    <location>
        <begin position="396"/>
        <end position="406"/>
    </location>
</feature>
<protein>
    <recommendedName>
        <fullName evidence="3">Thioredoxin domain-containing protein</fullName>
    </recommendedName>
</protein>
<dbReference type="InterPro" id="IPR036249">
    <property type="entry name" value="Thioredoxin-like_sf"/>
</dbReference>
<dbReference type="PANTHER" id="PTHR45815">
    <property type="entry name" value="PROTEIN DISULFIDE-ISOMERASE A6"/>
    <property type="match status" value="1"/>
</dbReference>
<accession>A0A4Y7QIH5</accession>
<dbReference type="InterPro" id="IPR013766">
    <property type="entry name" value="Thioredoxin_domain"/>
</dbReference>
<evidence type="ECO:0000259" key="3">
    <source>
        <dbReference type="PROSITE" id="PS51352"/>
    </source>
</evidence>
<feature type="signal peptide" evidence="2">
    <location>
        <begin position="1"/>
        <end position="19"/>
    </location>
</feature>